<name>Q8NLY4_CORGL</name>
<dbReference type="Proteomes" id="UP000000582">
    <property type="component" value="Chromosome"/>
</dbReference>
<accession>Q8NLY4</accession>
<dbReference type="eggNOG" id="COG0775">
    <property type="taxonomic scope" value="Bacteria"/>
</dbReference>
<dbReference type="EC" id="3.2.2.16" evidence="2"/>
<keyword evidence="2" id="KW-0326">Glycosidase</keyword>
<dbReference type="BioCyc" id="CORYNE:G18NG-12419-MONOMER"/>
<dbReference type="EMBL" id="BA000036">
    <property type="protein sequence ID" value="BAC00196.1"/>
    <property type="molecule type" value="Genomic_DNA"/>
</dbReference>
<dbReference type="GO" id="GO:0008930">
    <property type="term" value="F:methylthioadenosine nucleosidase activity"/>
    <property type="evidence" value="ECO:0007669"/>
    <property type="project" value="UniProtKB-EC"/>
</dbReference>
<dbReference type="PANTHER" id="PTHR46832:SF1">
    <property type="entry name" value="5'-METHYLTHIOADENOSINE_S-ADENOSYLHOMOCYSTEINE NUCLEOSIDASE"/>
    <property type="match status" value="1"/>
</dbReference>
<dbReference type="InterPro" id="IPR035994">
    <property type="entry name" value="Nucleoside_phosphorylase_sf"/>
</dbReference>
<keyword evidence="3" id="KW-1185">Reference proteome</keyword>
<dbReference type="GO" id="GO:0019284">
    <property type="term" value="P:L-methionine salvage from S-adenosylmethionine"/>
    <property type="evidence" value="ECO:0007669"/>
    <property type="project" value="TreeGrafter"/>
</dbReference>
<dbReference type="Gene3D" id="3.40.50.1580">
    <property type="entry name" value="Nucleoside phosphorylase domain"/>
    <property type="match status" value="1"/>
</dbReference>
<accession>Q6M257</accession>
<dbReference type="InterPro" id="IPR000845">
    <property type="entry name" value="Nucleoside_phosphorylase_d"/>
</dbReference>
<dbReference type="OrthoDB" id="3852236at2"/>
<evidence type="ECO:0000259" key="1">
    <source>
        <dbReference type="Pfam" id="PF01048"/>
    </source>
</evidence>
<feature type="domain" description="Nucleoside phosphorylase" evidence="1">
    <location>
        <begin position="48"/>
        <end position="206"/>
    </location>
</feature>
<sequence length="211" mass="22192">MKLFQSCFLLNNSACNLLVVLCLVTMTETLFVSATTEEAVYLPDGIDLLVTGIGTTAATMILTKELATREVLPARIVNIGTAGALVDGLAGVYEIEYVLQHDFSSELIAEMTGKPCSNGSTLATSGHFPVASLATGNSFIADSETRNHLATRASLCDMEGAALVGVAKHFGVPITLLKQVSDSADEEASGSWFDAVDAGARQLAEAVKEFK</sequence>
<dbReference type="SUPFAM" id="SSF53167">
    <property type="entry name" value="Purine and uridine phosphorylases"/>
    <property type="match status" value="1"/>
</dbReference>
<dbReference type="PANTHER" id="PTHR46832">
    <property type="entry name" value="5'-METHYLTHIOADENOSINE/S-ADENOSYLHOMOCYSTEINE NUCLEOSIDASE"/>
    <property type="match status" value="1"/>
</dbReference>
<dbReference type="GO" id="GO:0005829">
    <property type="term" value="C:cytosol"/>
    <property type="evidence" value="ECO:0007669"/>
    <property type="project" value="TreeGrafter"/>
</dbReference>
<dbReference type="PATRIC" id="fig|196627.13.peg.2734"/>
<dbReference type="EC" id="3.2.2.9" evidence="2"/>
<dbReference type="KEGG" id="cgl:Cgl2802"/>
<evidence type="ECO:0000313" key="2">
    <source>
        <dbReference type="EMBL" id="BAC00196.1"/>
    </source>
</evidence>
<dbReference type="GO" id="GO:0008782">
    <property type="term" value="F:adenosylhomocysteine nucleosidase activity"/>
    <property type="evidence" value="ECO:0007669"/>
    <property type="project" value="UniProtKB-EC"/>
</dbReference>
<reference evidence="3" key="1">
    <citation type="journal article" date="2003" name="Appl. Microbiol. Biotechnol.">
        <title>The Corynebacterium glutamicum genome: features and impacts on biotechnological processes.</title>
        <authorList>
            <person name="Ikeda M."/>
            <person name="Nakagawa S."/>
        </authorList>
    </citation>
    <scope>NUCLEOTIDE SEQUENCE [LARGE SCALE GENOMIC DNA]</scope>
    <source>
        <strain evidence="3">ATCC 13032 / DSM 20300 / BCRC 11384 / JCM 1318 / LMG 3730 / NCIMB 10025</strain>
    </source>
</reference>
<dbReference type="AlphaFoldDB" id="Q8NLY4"/>
<proteinExistence type="predicted"/>
<dbReference type="GO" id="GO:0009116">
    <property type="term" value="P:nucleoside metabolic process"/>
    <property type="evidence" value="ECO:0007669"/>
    <property type="project" value="InterPro"/>
</dbReference>
<protein>
    <submittedName>
        <fullName evidence="2">Nucleoside phosphorylase</fullName>
        <ecNumber evidence="2">3.2.2.16</ecNumber>
        <ecNumber evidence="2">3.2.2.9</ecNumber>
    </submittedName>
</protein>
<gene>
    <name evidence="2" type="ordered locus">Cgl2802</name>
</gene>
<keyword evidence="2" id="KW-0378">Hydrolase</keyword>
<dbReference type="KEGG" id="cgb:cg3102"/>
<dbReference type="HOGENOM" id="CLU_107471_1_0_11"/>
<organism evidence="2 3">
    <name type="scientific">Corynebacterium glutamicum (strain ATCC 13032 / DSM 20300 / JCM 1318 / BCRC 11384 / CCUG 27702 / LMG 3730 / NBRC 12168 / NCIMB 10025 / NRRL B-2784 / 534)</name>
    <dbReference type="NCBI Taxonomy" id="196627"/>
    <lineage>
        <taxon>Bacteria</taxon>
        <taxon>Bacillati</taxon>
        <taxon>Actinomycetota</taxon>
        <taxon>Actinomycetes</taxon>
        <taxon>Mycobacteriales</taxon>
        <taxon>Corynebacteriaceae</taxon>
        <taxon>Corynebacterium</taxon>
    </lineage>
</organism>
<dbReference type="NCBIfam" id="NF004168">
    <property type="entry name" value="PRK05634.1"/>
    <property type="match status" value="1"/>
</dbReference>
<evidence type="ECO:0000313" key="3">
    <source>
        <dbReference type="Proteomes" id="UP000000582"/>
    </source>
</evidence>
<dbReference type="STRING" id="196627.cg3102"/>
<dbReference type="Pfam" id="PF01048">
    <property type="entry name" value="PNP_UDP_1"/>
    <property type="match status" value="1"/>
</dbReference>